<protein>
    <submittedName>
        <fullName evidence="2">Uncharacterized protein</fullName>
    </submittedName>
</protein>
<keyword evidence="3" id="KW-1185">Reference proteome</keyword>
<evidence type="ECO:0000256" key="1">
    <source>
        <dbReference type="SAM" id="Phobius"/>
    </source>
</evidence>
<comment type="caution">
    <text evidence="2">The sequence shown here is derived from an EMBL/GenBank/DDBJ whole genome shotgun (WGS) entry which is preliminary data.</text>
</comment>
<accession>A0ABV3DBL8</accession>
<keyword evidence="1" id="KW-0812">Transmembrane</keyword>
<dbReference type="Proteomes" id="UP001551482">
    <property type="component" value="Unassembled WGS sequence"/>
</dbReference>
<proteinExistence type="predicted"/>
<sequence length="48" mass="4699">MDAVAALIPSAVVAAMFAGVMITIFRGTDARRSRGDAGADSGDSGGGE</sequence>
<gene>
    <name evidence="2" type="ORF">AB0C36_06535</name>
</gene>
<evidence type="ECO:0000313" key="2">
    <source>
        <dbReference type="EMBL" id="MEU8133150.1"/>
    </source>
</evidence>
<dbReference type="EMBL" id="JBEZFP010000011">
    <property type="protein sequence ID" value="MEU8133150.1"/>
    <property type="molecule type" value="Genomic_DNA"/>
</dbReference>
<keyword evidence="1" id="KW-0472">Membrane</keyword>
<reference evidence="2 3" key="1">
    <citation type="submission" date="2024-06" db="EMBL/GenBank/DDBJ databases">
        <title>The Natural Products Discovery Center: Release of the First 8490 Sequenced Strains for Exploring Actinobacteria Biosynthetic Diversity.</title>
        <authorList>
            <person name="Kalkreuter E."/>
            <person name="Kautsar S.A."/>
            <person name="Yang D."/>
            <person name="Bader C.D."/>
            <person name="Teijaro C.N."/>
            <person name="Fluegel L."/>
            <person name="Davis C.M."/>
            <person name="Simpson J.R."/>
            <person name="Lauterbach L."/>
            <person name="Steele A.D."/>
            <person name="Gui C."/>
            <person name="Meng S."/>
            <person name="Li G."/>
            <person name="Viehrig K."/>
            <person name="Ye F."/>
            <person name="Su P."/>
            <person name="Kiefer A.F."/>
            <person name="Nichols A."/>
            <person name="Cepeda A.J."/>
            <person name="Yan W."/>
            <person name="Fan B."/>
            <person name="Jiang Y."/>
            <person name="Adhikari A."/>
            <person name="Zheng C.-J."/>
            <person name="Schuster L."/>
            <person name="Cowan T.M."/>
            <person name="Smanski M.J."/>
            <person name="Chevrette M.G."/>
            <person name="De Carvalho L.P.S."/>
            <person name="Shen B."/>
        </authorList>
    </citation>
    <scope>NUCLEOTIDE SEQUENCE [LARGE SCALE GENOMIC DNA]</scope>
    <source>
        <strain evidence="2 3">NPDC048946</strain>
    </source>
</reference>
<keyword evidence="1" id="KW-1133">Transmembrane helix</keyword>
<dbReference type="RefSeq" id="WP_358350143.1">
    <property type="nucleotide sequence ID" value="NZ_JBEZFP010000011.1"/>
</dbReference>
<organism evidence="2 3">
    <name type="scientific">Streptodolium elevatio</name>
    <dbReference type="NCBI Taxonomy" id="3157996"/>
    <lineage>
        <taxon>Bacteria</taxon>
        <taxon>Bacillati</taxon>
        <taxon>Actinomycetota</taxon>
        <taxon>Actinomycetes</taxon>
        <taxon>Kitasatosporales</taxon>
        <taxon>Streptomycetaceae</taxon>
        <taxon>Streptodolium</taxon>
    </lineage>
</organism>
<name>A0ABV3DBL8_9ACTN</name>
<feature type="transmembrane region" description="Helical" evidence="1">
    <location>
        <begin position="6"/>
        <end position="25"/>
    </location>
</feature>
<evidence type="ECO:0000313" key="3">
    <source>
        <dbReference type="Proteomes" id="UP001551482"/>
    </source>
</evidence>